<evidence type="ECO:0000313" key="2">
    <source>
        <dbReference type="EMBL" id="THU86298.1"/>
    </source>
</evidence>
<name>A0A4S8LD62_DENBC</name>
<gene>
    <name evidence="2" type="ORF">K435DRAFT_805200</name>
</gene>
<proteinExistence type="predicted"/>
<protein>
    <submittedName>
        <fullName evidence="2">Uncharacterized protein</fullName>
    </submittedName>
</protein>
<keyword evidence="3" id="KW-1185">Reference proteome</keyword>
<evidence type="ECO:0000313" key="3">
    <source>
        <dbReference type="Proteomes" id="UP000297245"/>
    </source>
</evidence>
<dbReference type="EMBL" id="ML179504">
    <property type="protein sequence ID" value="THU86298.1"/>
    <property type="molecule type" value="Genomic_DNA"/>
</dbReference>
<feature type="region of interest" description="Disordered" evidence="1">
    <location>
        <begin position="25"/>
        <end position="47"/>
    </location>
</feature>
<evidence type="ECO:0000256" key="1">
    <source>
        <dbReference type="SAM" id="MobiDB-lite"/>
    </source>
</evidence>
<organism evidence="2 3">
    <name type="scientific">Dendrothele bispora (strain CBS 962.96)</name>
    <dbReference type="NCBI Taxonomy" id="1314807"/>
    <lineage>
        <taxon>Eukaryota</taxon>
        <taxon>Fungi</taxon>
        <taxon>Dikarya</taxon>
        <taxon>Basidiomycota</taxon>
        <taxon>Agaricomycotina</taxon>
        <taxon>Agaricomycetes</taxon>
        <taxon>Agaricomycetidae</taxon>
        <taxon>Agaricales</taxon>
        <taxon>Agaricales incertae sedis</taxon>
        <taxon>Dendrothele</taxon>
    </lineage>
</organism>
<feature type="compositionally biased region" description="Basic and acidic residues" evidence="1">
    <location>
        <begin position="113"/>
        <end position="130"/>
    </location>
</feature>
<feature type="region of interest" description="Disordered" evidence="1">
    <location>
        <begin position="63"/>
        <end position="138"/>
    </location>
</feature>
<accession>A0A4S8LD62</accession>
<sequence length="170" mass="19044">MLEVTEGLSASKPEIFHNIKESFICGKKKGKEREGKGQESNGWAGVGQRLAWGEAKGGLELGDGQLELRKGKERKGEGRRRKKREGKGRKGKGRKGKWVGNGGGKKRKGKRREGKERKGKERKGKEREGKWVGNGGSHSQEVFEIFQGNVWIRKVVKFNSEHYDIPQSSS</sequence>
<feature type="compositionally biased region" description="Basic residues" evidence="1">
    <location>
        <begin position="77"/>
        <end position="97"/>
    </location>
</feature>
<dbReference type="AlphaFoldDB" id="A0A4S8LD62"/>
<reference evidence="2 3" key="1">
    <citation type="journal article" date="2019" name="Nat. Ecol. Evol.">
        <title>Megaphylogeny resolves global patterns of mushroom evolution.</title>
        <authorList>
            <person name="Varga T."/>
            <person name="Krizsan K."/>
            <person name="Foldi C."/>
            <person name="Dima B."/>
            <person name="Sanchez-Garcia M."/>
            <person name="Sanchez-Ramirez S."/>
            <person name="Szollosi G.J."/>
            <person name="Szarkandi J.G."/>
            <person name="Papp V."/>
            <person name="Albert L."/>
            <person name="Andreopoulos W."/>
            <person name="Angelini C."/>
            <person name="Antonin V."/>
            <person name="Barry K.W."/>
            <person name="Bougher N.L."/>
            <person name="Buchanan P."/>
            <person name="Buyck B."/>
            <person name="Bense V."/>
            <person name="Catcheside P."/>
            <person name="Chovatia M."/>
            <person name="Cooper J."/>
            <person name="Damon W."/>
            <person name="Desjardin D."/>
            <person name="Finy P."/>
            <person name="Geml J."/>
            <person name="Haridas S."/>
            <person name="Hughes K."/>
            <person name="Justo A."/>
            <person name="Karasinski D."/>
            <person name="Kautmanova I."/>
            <person name="Kiss B."/>
            <person name="Kocsube S."/>
            <person name="Kotiranta H."/>
            <person name="LaButti K.M."/>
            <person name="Lechner B.E."/>
            <person name="Liimatainen K."/>
            <person name="Lipzen A."/>
            <person name="Lukacs Z."/>
            <person name="Mihaltcheva S."/>
            <person name="Morgado L.N."/>
            <person name="Niskanen T."/>
            <person name="Noordeloos M.E."/>
            <person name="Ohm R.A."/>
            <person name="Ortiz-Santana B."/>
            <person name="Ovrebo C."/>
            <person name="Racz N."/>
            <person name="Riley R."/>
            <person name="Savchenko A."/>
            <person name="Shiryaev A."/>
            <person name="Soop K."/>
            <person name="Spirin V."/>
            <person name="Szebenyi C."/>
            <person name="Tomsovsky M."/>
            <person name="Tulloss R.E."/>
            <person name="Uehling J."/>
            <person name="Grigoriev I.V."/>
            <person name="Vagvolgyi C."/>
            <person name="Papp T."/>
            <person name="Martin F.M."/>
            <person name="Miettinen O."/>
            <person name="Hibbett D.S."/>
            <person name="Nagy L.G."/>
        </authorList>
    </citation>
    <scope>NUCLEOTIDE SEQUENCE [LARGE SCALE GENOMIC DNA]</scope>
    <source>
        <strain evidence="2 3">CBS 962.96</strain>
    </source>
</reference>
<feature type="compositionally biased region" description="Basic and acidic residues" evidence="1">
    <location>
        <begin position="66"/>
        <end position="76"/>
    </location>
</feature>
<dbReference type="Proteomes" id="UP000297245">
    <property type="component" value="Unassembled WGS sequence"/>
</dbReference>